<reference evidence="2" key="2">
    <citation type="submission" date="2023-05" db="EMBL/GenBank/DDBJ databases">
        <authorList>
            <consortium name="Lawrence Berkeley National Laboratory"/>
            <person name="Steindorff A."/>
            <person name="Hensen N."/>
            <person name="Bonometti L."/>
            <person name="Westerberg I."/>
            <person name="Brannstrom I.O."/>
            <person name="Guillou S."/>
            <person name="Cros-Aarteil S."/>
            <person name="Calhoun S."/>
            <person name="Haridas S."/>
            <person name="Kuo A."/>
            <person name="Mondo S."/>
            <person name="Pangilinan J."/>
            <person name="Riley R."/>
            <person name="Labutti K."/>
            <person name="Andreopoulos B."/>
            <person name="Lipzen A."/>
            <person name="Chen C."/>
            <person name="Yanf M."/>
            <person name="Daum C."/>
            <person name="Ng V."/>
            <person name="Clum A."/>
            <person name="Ohm R."/>
            <person name="Martin F."/>
            <person name="Silar P."/>
            <person name="Natvig D."/>
            <person name="Lalanne C."/>
            <person name="Gautier V."/>
            <person name="Ament-Velasquez S.L."/>
            <person name="Kruys A."/>
            <person name="Hutchinson M.I."/>
            <person name="Powell A.J."/>
            <person name="Barry K."/>
            <person name="Miller A.N."/>
            <person name="Grigoriev I.V."/>
            <person name="Debuchy R."/>
            <person name="Gladieux P."/>
            <person name="Thoren M.H."/>
            <person name="Johannesson H."/>
        </authorList>
    </citation>
    <scope>NUCLEOTIDE SEQUENCE</scope>
    <source>
        <strain evidence="2">CBS 538.74</strain>
    </source>
</reference>
<comment type="caution">
    <text evidence="2">The sequence shown here is derived from an EMBL/GenBank/DDBJ whole genome shotgun (WGS) entry which is preliminary data.</text>
</comment>
<evidence type="ECO:0000313" key="3">
    <source>
        <dbReference type="Proteomes" id="UP001302745"/>
    </source>
</evidence>
<keyword evidence="1" id="KW-0472">Membrane</keyword>
<evidence type="ECO:0000313" key="2">
    <source>
        <dbReference type="EMBL" id="KAK4148400.1"/>
    </source>
</evidence>
<dbReference type="AlphaFoldDB" id="A0AAN6ZQU0"/>
<keyword evidence="3" id="KW-1185">Reference proteome</keyword>
<reference evidence="2" key="1">
    <citation type="journal article" date="2023" name="Mol. Phylogenet. Evol.">
        <title>Genome-scale phylogeny and comparative genomics of the fungal order Sordariales.</title>
        <authorList>
            <person name="Hensen N."/>
            <person name="Bonometti L."/>
            <person name="Westerberg I."/>
            <person name="Brannstrom I.O."/>
            <person name="Guillou S."/>
            <person name="Cros-Aarteil S."/>
            <person name="Calhoun S."/>
            <person name="Haridas S."/>
            <person name="Kuo A."/>
            <person name="Mondo S."/>
            <person name="Pangilinan J."/>
            <person name="Riley R."/>
            <person name="LaButti K."/>
            <person name="Andreopoulos B."/>
            <person name="Lipzen A."/>
            <person name="Chen C."/>
            <person name="Yan M."/>
            <person name="Daum C."/>
            <person name="Ng V."/>
            <person name="Clum A."/>
            <person name="Steindorff A."/>
            <person name="Ohm R.A."/>
            <person name="Martin F."/>
            <person name="Silar P."/>
            <person name="Natvig D.O."/>
            <person name="Lalanne C."/>
            <person name="Gautier V."/>
            <person name="Ament-Velasquez S.L."/>
            <person name="Kruys A."/>
            <person name="Hutchinson M.I."/>
            <person name="Powell A.J."/>
            <person name="Barry K."/>
            <person name="Miller A.N."/>
            <person name="Grigoriev I.V."/>
            <person name="Debuchy R."/>
            <person name="Gladieux P."/>
            <person name="Hiltunen Thoren M."/>
            <person name="Johannesson H."/>
        </authorList>
    </citation>
    <scope>NUCLEOTIDE SEQUENCE</scope>
    <source>
        <strain evidence="2">CBS 538.74</strain>
    </source>
</reference>
<keyword evidence="1" id="KW-0812">Transmembrane</keyword>
<organism evidence="2 3">
    <name type="scientific">Chaetomidium leptoderma</name>
    <dbReference type="NCBI Taxonomy" id="669021"/>
    <lineage>
        <taxon>Eukaryota</taxon>
        <taxon>Fungi</taxon>
        <taxon>Dikarya</taxon>
        <taxon>Ascomycota</taxon>
        <taxon>Pezizomycotina</taxon>
        <taxon>Sordariomycetes</taxon>
        <taxon>Sordariomycetidae</taxon>
        <taxon>Sordariales</taxon>
        <taxon>Chaetomiaceae</taxon>
        <taxon>Chaetomidium</taxon>
    </lineage>
</organism>
<evidence type="ECO:0000256" key="1">
    <source>
        <dbReference type="SAM" id="Phobius"/>
    </source>
</evidence>
<feature type="transmembrane region" description="Helical" evidence="1">
    <location>
        <begin position="173"/>
        <end position="191"/>
    </location>
</feature>
<name>A0AAN6ZQU0_9PEZI</name>
<protein>
    <submittedName>
        <fullName evidence="2">Uncharacterized protein</fullName>
    </submittedName>
</protein>
<sequence>WRKWLPFYGVVSVTEVIFQFDGRISRDGRFSGLMISVDIEKTKKDCQQAIKMEPIPDSYNGWDFCDSDYHVKDCENGMVDWDQECLTVSAEKAKERLRRIPLHYLFTTCARDPADANGLDTLSGMTQDSCIYPTFGDDEVEIPSMNEPWNGRTPIRAVHFVFGWQMDRIKLELPYLVSVGFFGIGIIWLAVLLSRGAGFDWNGALAFGQVVAASVAILITSFW</sequence>
<dbReference type="EMBL" id="MU857422">
    <property type="protein sequence ID" value="KAK4148400.1"/>
    <property type="molecule type" value="Genomic_DNA"/>
</dbReference>
<accession>A0AAN6ZQU0</accession>
<dbReference type="Proteomes" id="UP001302745">
    <property type="component" value="Unassembled WGS sequence"/>
</dbReference>
<proteinExistence type="predicted"/>
<keyword evidence="1" id="KW-1133">Transmembrane helix</keyword>
<feature type="non-terminal residue" evidence="2">
    <location>
        <position position="1"/>
    </location>
</feature>
<gene>
    <name evidence="2" type="ORF">C8A00DRAFT_19762</name>
</gene>
<feature type="transmembrane region" description="Helical" evidence="1">
    <location>
        <begin position="203"/>
        <end position="222"/>
    </location>
</feature>